<name>A0AAW1R113_9CHLO</name>
<evidence type="ECO:0000313" key="3">
    <source>
        <dbReference type="Proteomes" id="UP001438707"/>
    </source>
</evidence>
<feature type="compositionally biased region" description="Low complexity" evidence="1">
    <location>
        <begin position="17"/>
        <end position="31"/>
    </location>
</feature>
<evidence type="ECO:0000313" key="2">
    <source>
        <dbReference type="EMBL" id="KAK9827429.1"/>
    </source>
</evidence>
<accession>A0AAW1R113</accession>
<sequence length="106" mass="10857">MFQDATLIRFWPPDPHAASFGAPEGNAAAAEGGQGGEGPRGVIQATSKLPVAPAHNLLKHVEGISQPLEKVMKFAVEPAGSQPPLAAADLAGSTYRLTSHSSCTLG</sequence>
<dbReference type="AlphaFoldDB" id="A0AAW1R113"/>
<gene>
    <name evidence="2" type="ORF">WJX74_001401</name>
</gene>
<reference evidence="2 3" key="1">
    <citation type="journal article" date="2024" name="Nat. Commun.">
        <title>Phylogenomics reveals the evolutionary origins of lichenization in chlorophyte algae.</title>
        <authorList>
            <person name="Puginier C."/>
            <person name="Libourel C."/>
            <person name="Otte J."/>
            <person name="Skaloud P."/>
            <person name="Haon M."/>
            <person name="Grisel S."/>
            <person name="Petersen M."/>
            <person name="Berrin J.G."/>
            <person name="Delaux P.M."/>
            <person name="Dal Grande F."/>
            <person name="Keller J."/>
        </authorList>
    </citation>
    <scope>NUCLEOTIDE SEQUENCE [LARGE SCALE GENOMIC DNA]</scope>
    <source>
        <strain evidence="2 3">SAG 2145</strain>
    </source>
</reference>
<protein>
    <submittedName>
        <fullName evidence="2">Uncharacterized protein</fullName>
    </submittedName>
</protein>
<organism evidence="2 3">
    <name type="scientific">Apatococcus lobatus</name>
    <dbReference type="NCBI Taxonomy" id="904363"/>
    <lineage>
        <taxon>Eukaryota</taxon>
        <taxon>Viridiplantae</taxon>
        <taxon>Chlorophyta</taxon>
        <taxon>core chlorophytes</taxon>
        <taxon>Trebouxiophyceae</taxon>
        <taxon>Chlorellales</taxon>
        <taxon>Chlorellaceae</taxon>
        <taxon>Apatococcus</taxon>
    </lineage>
</organism>
<dbReference type="Proteomes" id="UP001438707">
    <property type="component" value="Unassembled WGS sequence"/>
</dbReference>
<keyword evidence="3" id="KW-1185">Reference proteome</keyword>
<proteinExistence type="predicted"/>
<evidence type="ECO:0000256" key="1">
    <source>
        <dbReference type="SAM" id="MobiDB-lite"/>
    </source>
</evidence>
<dbReference type="EMBL" id="JALJOS010000018">
    <property type="protein sequence ID" value="KAK9827429.1"/>
    <property type="molecule type" value="Genomic_DNA"/>
</dbReference>
<feature type="region of interest" description="Disordered" evidence="1">
    <location>
        <begin position="15"/>
        <end position="40"/>
    </location>
</feature>
<comment type="caution">
    <text evidence="2">The sequence shown here is derived from an EMBL/GenBank/DDBJ whole genome shotgun (WGS) entry which is preliminary data.</text>
</comment>